<evidence type="ECO:0000256" key="1">
    <source>
        <dbReference type="ARBA" id="ARBA00004236"/>
    </source>
</evidence>
<accession>A0ABU0FAM1</accession>
<keyword evidence="4" id="KW-0808">Transferase</keyword>
<dbReference type="EMBL" id="JAUSVK010000001">
    <property type="protein sequence ID" value="MDQ0391669.1"/>
    <property type="molecule type" value="Genomic_DNA"/>
</dbReference>
<evidence type="ECO:0000313" key="7">
    <source>
        <dbReference type="Proteomes" id="UP001237448"/>
    </source>
</evidence>
<keyword evidence="3" id="KW-0328">Glycosyltransferase</keyword>
<dbReference type="RefSeq" id="WP_307424380.1">
    <property type="nucleotide sequence ID" value="NZ_JAUSVK010000001.1"/>
</dbReference>
<proteinExistence type="predicted"/>
<evidence type="ECO:0000313" key="6">
    <source>
        <dbReference type="EMBL" id="MDQ0391669.1"/>
    </source>
</evidence>
<dbReference type="PANTHER" id="PTHR43646">
    <property type="entry name" value="GLYCOSYLTRANSFERASE"/>
    <property type="match status" value="1"/>
</dbReference>
<dbReference type="InterPro" id="IPR029044">
    <property type="entry name" value="Nucleotide-diphossugar_trans"/>
</dbReference>
<name>A0ABU0FAM1_9HYPH</name>
<dbReference type="Gene3D" id="3.90.550.10">
    <property type="entry name" value="Spore Coat Polysaccharide Biosynthesis Protein SpsA, Chain A"/>
    <property type="match status" value="1"/>
</dbReference>
<keyword evidence="2" id="KW-1003">Cell membrane</keyword>
<evidence type="ECO:0000256" key="5">
    <source>
        <dbReference type="ARBA" id="ARBA00023136"/>
    </source>
</evidence>
<gene>
    <name evidence="6" type="ORF">J3R73_001461</name>
</gene>
<dbReference type="PANTHER" id="PTHR43646:SF2">
    <property type="entry name" value="GLYCOSYLTRANSFERASE 2-LIKE DOMAIN-CONTAINING PROTEIN"/>
    <property type="match status" value="1"/>
</dbReference>
<keyword evidence="7" id="KW-1185">Reference proteome</keyword>
<sequence>MISVVIAAKDQEYALAETLAALVPAAAEGFVREVVVADGGSTDGTLIVADAVGCVIVAGDAAAGLRAARSEWVLLIAPGIRLEADWFREAGVTLHRLQRGGQRVSALFRCVVDDQGWRARLSEIGLKFSRTRRRRQAVLAPRAALLRGEKLMAYTLRARAFSGGEAAPFGRA</sequence>
<dbReference type="SUPFAM" id="SSF53448">
    <property type="entry name" value="Nucleotide-diphospho-sugar transferases"/>
    <property type="match status" value="1"/>
</dbReference>
<comment type="caution">
    <text evidence="6">The sequence shown here is derived from an EMBL/GenBank/DDBJ whole genome shotgun (WGS) entry which is preliminary data.</text>
</comment>
<organism evidence="6 7">
    <name type="scientific">Labrys monachus</name>
    <dbReference type="NCBI Taxonomy" id="217067"/>
    <lineage>
        <taxon>Bacteria</taxon>
        <taxon>Pseudomonadati</taxon>
        <taxon>Pseudomonadota</taxon>
        <taxon>Alphaproteobacteria</taxon>
        <taxon>Hyphomicrobiales</taxon>
        <taxon>Xanthobacteraceae</taxon>
        <taxon>Labrys</taxon>
    </lineage>
</organism>
<reference evidence="6 7" key="1">
    <citation type="submission" date="2023-07" db="EMBL/GenBank/DDBJ databases">
        <title>Genomic Encyclopedia of Type Strains, Phase IV (KMG-IV): sequencing the most valuable type-strain genomes for metagenomic binning, comparative biology and taxonomic classification.</title>
        <authorList>
            <person name="Goeker M."/>
        </authorList>
    </citation>
    <scope>NUCLEOTIDE SEQUENCE [LARGE SCALE GENOMIC DNA]</scope>
    <source>
        <strain evidence="6 7">DSM 5896</strain>
    </source>
</reference>
<keyword evidence="5" id="KW-0472">Membrane</keyword>
<evidence type="ECO:0000256" key="4">
    <source>
        <dbReference type="ARBA" id="ARBA00022679"/>
    </source>
</evidence>
<comment type="subcellular location">
    <subcellularLocation>
        <location evidence="1">Cell membrane</location>
    </subcellularLocation>
</comment>
<evidence type="ECO:0000256" key="2">
    <source>
        <dbReference type="ARBA" id="ARBA00022475"/>
    </source>
</evidence>
<protein>
    <submittedName>
        <fullName evidence="6">Glycosyltransferase involved in cell wall biosynthesis</fullName>
    </submittedName>
</protein>
<dbReference type="Proteomes" id="UP001237448">
    <property type="component" value="Unassembled WGS sequence"/>
</dbReference>
<evidence type="ECO:0000256" key="3">
    <source>
        <dbReference type="ARBA" id="ARBA00022676"/>
    </source>
</evidence>